<gene>
    <name evidence="2" type="ORF">IAB78_06160</name>
</gene>
<accession>A0A9D9NS21</accession>
<sequence length="157" mass="17320">MKRAIMILLAATLAFTAAAQDWNSIYNRYSGKEGVSSVYISPAMFRLMKSLPDVEIESEDVDLGGIIRTFTGMYILDIEDGKAAAELEAELQHAIKAGRYELLMEAADESETMRIYTISKGDTVTDFLMLAYDGSETSVIAITGEIPFSELQKLISE</sequence>
<dbReference type="Pfam" id="PF14060">
    <property type="entry name" value="DUF4252"/>
    <property type="match status" value="1"/>
</dbReference>
<feature type="chain" id="PRO_5039572365" evidence="1">
    <location>
        <begin position="20"/>
        <end position="157"/>
    </location>
</feature>
<keyword evidence="1" id="KW-0732">Signal</keyword>
<reference evidence="2" key="1">
    <citation type="submission" date="2020-10" db="EMBL/GenBank/DDBJ databases">
        <authorList>
            <person name="Gilroy R."/>
        </authorList>
    </citation>
    <scope>NUCLEOTIDE SEQUENCE</scope>
    <source>
        <strain evidence="2">B2-16538</strain>
    </source>
</reference>
<dbReference type="AlphaFoldDB" id="A0A9D9NS21"/>
<evidence type="ECO:0000313" key="2">
    <source>
        <dbReference type="EMBL" id="MBO8485991.1"/>
    </source>
</evidence>
<dbReference type="InterPro" id="IPR025348">
    <property type="entry name" value="DUF4252"/>
</dbReference>
<evidence type="ECO:0000313" key="3">
    <source>
        <dbReference type="Proteomes" id="UP000823750"/>
    </source>
</evidence>
<feature type="signal peptide" evidence="1">
    <location>
        <begin position="1"/>
        <end position="19"/>
    </location>
</feature>
<dbReference type="Proteomes" id="UP000823750">
    <property type="component" value="Unassembled WGS sequence"/>
</dbReference>
<organism evidence="2 3">
    <name type="scientific">Candidatus Cryptobacteroides excrementavium</name>
    <dbReference type="NCBI Taxonomy" id="2840759"/>
    <lineage>
        <taxon>Bacteria</taxon>
        <taxon>Pseudomonadati</taxon>
        <taxon>Bacteroidota</taxon>
        <taxon>Bacteroidia</taxon>
        <taxon>Bacteroidales</taxon>
        <taxon>Candidatus Cryptobacteroides</taxon>
    </lineage>
</organism>
<evidence type="ECO:0000256" key="1">
    <source>
        <dbReference type="SAM" id="SignalP"/>
    </source>
</evidence>
<reference evidence="2" key="2">
    <citation type="journal article" date="2021" name="PeerJ">
        <title>Extensive microbial diversity within the chicken gut microbiome revealed by metagenomics and culture.</title>
        <authorList>
            <person name="Gilroy R."/>
            <person name="Ravi A."/>
            <person name="Getino M."/>
            <person name="Pursley I."/>
            <person name="Horton D.L."/>
            <person name="Alikhan N.F."/>
            <person name="Baker D."/>
            <person name="Gharbi K."/>
            <person name="Hall N."/>
            <person name="Watson M."/>
            <person name="Adriaenssens E.M."/>
            <person name="Foster-Nyarko E."/>
            <person name="Jarju S."/>
            <person name="Secka A."/>
            <person name="Antonio M."/>
            <person name="Oren A."/>
            <person name="Chaudhuri R.R."/>
            <person name="La Ragione R."/>
            <person name="Hildebrand F."/>
            <person name="Pallen M.J."/>
        </authorList>
    </citation>
    <scope>NUCLEOTIDE SEQUENCE</scope>
    <source>
        <strain evidence="2">B2-16538</strain>
    </source>
</reference>
<protein>
    <submittedName>
        <fullName evidence="2">DUF4252 domain-containing protein</fullName>
    </submittedName>
</protein>
<comment type="caution">
    <text evidence="2">The sequence shown here is derived from an EMBL/GenBank/DDBJ whole genome shotgun (WGS) entry which is preliminary data.</text>
</comment>
<dbReference type="EMBL" id="JADILX010000090">
    <property type="protein sequence ID" value="MBO8485991.1"/>
    <property type="molecule type" value="Genomic_DNA"/>
</dbReference>
<proteinExistence type="predicted"/>
<name>A0A9D9NS21_9BACT</name>